<reference evidence="1 2" key="1">
    <citation type="submission" date="2015-03" db="EMBL/GenBank/DDBJ databases">
        <authorList>
            <consortium name="Pathogen Informatics"/>
        </authorList>
    </citation>
    <scope>NUCLEOTIDE SEQUENCE [LARGE SCALE GENOMIC DNA]</scope>
    <source>
        <strain evidence="1 2">3476</strain>
    </source>
</reference>
<evidence type="ECO:0000313" key="1">
    <source>
        <dbReference type="EMBL" id="CNV01022.1"/>
    </source>
</evidence>
<proteinExistence type="predicted"/>
<sequence length="61" mass="6256">MANASKSIPTPVMAQPINNAAGLATAAIFWGRLKTPAPSIELKTSAVSALSPSFFSIGIQL</sequence>
<dbReference type="Proteomes" id="UP000039541">
    <property type="component" value="Unassembled WGS sequence"/>
</dbReference>
<protein>
    <submittedName>
        <fullName evidence="1">Uncharacterized protein</fullName>
    </submittedName>
</protein>
<name>A0A655E4J6_SALET</name>
<dbReference type="AlphaFoldDB" id="A0A655E4J6"/>
<dbReference type="EMBL" id="CQPC01000074">
    <property type="protein sequence ID" value="CNV01022.1"/>
    <property type="molecule type" value="Genomic_DNA"/>
</dbReference>
<organism evidence="1 2">
    <name type="scientific">Salmonella enterica subsp. enterica serovar Bovismorbificans</name>
    <dbReference type="NCBI Taxonomy" id="58097"/>
    <lineage>
        <taxon>Bacteria</taxon>
        <taxon>Pseudomonadati</taxon>
        <taxon>Pseudomonadota</taxon>
        <taxon>Gammaproteobacteria</taxon>
        <taxon>Enterobacterales</taxon>
        <taxon>Enterobacteriaceae</taxon>
        <taxon>Salmonella</taxon>
    </lineage>
</organism>
<gene>
    <name evidence="1" type="ORF">ERS008202_04074</name>
</gene>
<accession>A0A655E4J6</accession>
<evidence type="ECO:0000313" key="2">
    <source>
        <dbReference type="Proteomes" id="UP000039541"/>
    </source>
</evidence>